<dbReference type="Pfam" id="PF01882">
    <property type="entry name" value="DUF58"/>
    <property type="match status" value="1"/>
</dbReference>
<evidence type="ECO:0000259" key="2">
    <source>
        <dbReference type="Pfam" id="PF01882"/>
    </source>
</evidence>
<evidence type="ECO:0000313" key="4">
    <source>
        <dbReference type="Proteomes" id="UP001570417"/>
    </source>
</evidence>
<evidence type="ECO:0000256" key="1">
    <source>
        <dbReference type="SAM" id="MobiDB-lite"/>
    </source>
</evidence>
<feature type="region of interest" description="Disordered" evidence="1">
    <location>
        <begin position="1"/>
        <end position="24"/>
    </location>
</feature>
<dbReference type="InterPro" id="IPR002881">
    <property type="entry name" value="DUF58"/>
</dbReference>
<dbReference type="PANTHER" id="PTHR33608:SF12">
    <property type="entry name" value="DUF58 DOMAIN-CONTAINING PROTEIN"/>
    <property type="match status" value="1"/>
</dbReference>
<dbReference type="PANTHER" id="PTHR33608">
    <property type="entry name" value="BLL2464 PROTEIN"/>
    <property type="match status" value="1"/>
</dbReference>
<gene>
    <name evidence="3" type="ORF">AB4566_20860</name>
</gene>
<proteinExistence type="predicted"/>
<keyword evidence="4" id="KW-1185">Reference proteome</keyword>
<comment type="caution">
    <text evidence="3">The sequence shown here is derived from an EMBL/GenBank/DDBJ whole genome shotgun (WGS) entry which is preliminary data.</text>
</comment>
<organism evidence="3 4">
    <name type="scientific">Vibrio gallaecicus</name>
    <dbReference type="NCBI Taxonomy" id="552386"/>
    <lineage>
        <taxon>Bacteria</taxon>
        <taxon>Pseudomonadati</taxon>
        <taxon>Pseudomonadota</taxon>
        <taxon>Gammaproteobacteria</taxon>
        <taxon>Vibrionales</taxon>
        <taxon>Vibrionaceae</taxon>
        <taxon>Vibrio</taxon>
    </lineage>
</organism>
<protein>
    <submittedName>
        <fullName evidence="3">DUF58 domain-containing protein</fullName>
    </submittedName>
</protein>
<evidence type="ECO:0000313" key="3">
    <source>
        <dbReference type="EMBL" id="MFA0570710.1"/>
    </source>
</evidence>
<dbReference type="EMBL" id="JBFRUW010000112">
    <property type="protein sequence ID" value="MFA0570710.1"/>
    <property type="molecule type" value="Genomic_DNA"/>
</dbReference>
<name>A0ABV4NGX2_9VIBR</name>
<reference evidence="3 4" key="1">
    <citation type="journal article" date="2024" name="ISME J.">
        <title>Tailless and filamentous prophages are predominant in marine Vibrio.</title>
        <authorList>
            <person name="Steensen K."/>
            <person name="Seneca J."/>
            <person name="Bartlau N."/>
            <person name="Yu X.A."/>
            <person name="Hussain F.A."/>
            <person name="Polz M.F."/>
        </authorList>
    </citation>
    <scope>NUCLEOTIDE SEQUENCE [LARGE SCALE GENOMIC DNA]</scope>
    <source>
        <strain evidence="3 4">10N.222.51.A1</strain>
    </source>
</reference>
<sequence length="341" mass="38658">MRNPLPKQSLNKREKSLGTKQPSALPKCSNGVTLNLDELLQYKSQSVRWLPPAKSLWSQLNGQHESAKRGRGMDFAEVRQYQAGDDIRSIDWRVTARTGKPHTKLFSEEREQPTVLYIDLSSSMLFGSTLLLKSVQLAHFVSQICWVTVAQKDRIGAVIDTGFELIEIKPSASHHAPLRILQKIIEINNKAIADSAAADSSRADSDKLTRQMPHSFDVALKSLHQLCPKGSDIIFLSDFIRYEESNRSLLSQIRTHNRLRFVHFYDPLELGDTPYKGYQQITNGIRTQWLNFSSNKEKQQLNHAFKQKQHELKALSLSLAIPYSSLSCARPLLEQLSGTYS</sequence>
<dbReference type="Proteomes" id="UP001570417">
    <property type="component" value="Unassembled WGS sequence"/>
</dbReference>
<accession>A0ABV4NGX2</accession>
<feature type="domain" description="DUF58" evidence="2">
    <location>
        <begin position="77"/>
        <end position="308"/>
    </location>
</feature>